<gene>
    <name evidence="6" type="ORF">FB45DRAFT_833470</name>
</gene>
<keyword evidence="2 6" id="KW-0456">Lyase</keyword>
<evidence type="ECO:0000313" key="6">
    <source>
        <dbReference type="EMBL" id="KAJ7630744.1"/>
    </source>
</evidence>
<evidence type="ECO:0000256" key="3">
    <source>
        <dbReference type="SAM" id="MobiDB-lite"/>
    </source>
</evidence>
<dbReference type="SUPFAM" id="SSF48230">
    <property type="entry name" value="Chondroitin AC/alginate lyase"/>
    <property type="match status" value="1"/>
</dbReference>
<evidence type="ECO:0000259" key="5">
    <source>
        <dbReference type="Pfam" id="PF05426"/>
    </source>
</evidence>
<evidence type="ECO:0000313" key="7">
    <source>
        <dbReference type="Proteomes" id="UP001221142"/>
    </source>
</evidence>
<organism evidence="6 7">
    <name type="scientific">Roridomyces roridus</name>
    <dbReference type="NCBI Taxonomy" id="1738132"/>
    <lineage>
        <taxon>Eukaryota</taxon>
        <taxon>Fungi</taxon>
        <taxon>Dikarya</taxon>
        <taxon>Basidiomycota</taxon>
        <taxon>Agaricomycotina</taxon>
        <taxon>Agaricomycetes</taxon>
        <taxon>Agaricomycetidae</taxon>
        <taxon>Agaricales</taxon>
        <taxon>Marasmiineae</taxon>
        <taxon>Mycenaceae</taxon>
        <taxon>Roridomyces</taxon>
    </lineage>
</organism>
<dbReference type="Proteomes" id="UP001221142">
    <property type="component" value="Unassembled WGS sequence"/>
</dbReference>
<dbReference type="InterPro" id="IPR008929">
    <property type="entry name" value="Chondroitin_lyas"/>
</dbReference>
<keyword evidence="7" id="KW-1185">Reference proteome</keyword>
<name>A0AAD7FL62_9AGAR</name>
<feature type="compositionally biased region" description="Polar residues" evidence="3">
    <location>
        <begin position="112"/>
        <end position="123"/>
    </location>
</feature>
<reference evidence="6" key="1">
    <citation type="submission" date="2023-03" db="EMBL/GenBank/DDBJ databases">
        <title>Massive genome expansion in bonnet fungi (Mycena s.s.) driven by repeated elements and novel gene families across ecological guilds.</title>
        <authorList>
            <consortium name="Lawrence Berkeley National Laboratory"/>
            <person name="Harder C.B."/>
            <person name="Miyauchi S."/>
            <person name="Viragh M."/>
            <person name="Kuo A."/>
            <person name="Thoen E."/>
            <person name="Andreopoulos B."/>
            <person name="Lu D."/>
            <person name="Skrede I."/>
            <person name="Drula E."/>
            <person name="Henrissat B."/>
            <person name="Morin E."/>
            <person name="Kohler A."/>
            <person name="Barry K."/>
            <person name="LaButti K."/>
            <person name="Morin E."/>
            <person name="Salamov A."/>
            <person name="Lipzen A."/>
            <person name="Mereny Z."/>
            <person name="Hegedus B."/>
            <person name="Baldrian P."/>
            <person name="Stursova M."/>
            <person name="Weitz H."/>
            <person name="Taylor A."/>
            <person name="Grigoriev I.V."/>
            <person name="Nagy L.G."/>
            <person name="Martin F."/>
            <person name="Kauserud H."/>
        </authorList>
    </citation>
    <scope>NUCLEOTIDE SEQUENCE</scope>
    <source>
        <strain evidence="6">9284</strain>
    </source>
</reference>
<feature type="domain" description="Alginate lyase" evidence="5">
    <location>
        <begin position="184"/>
        <end position="465"/>
    </location>
</feature>
<proteinExistence type="predicted"/>
<dbReference type="EMBL" id="JARKIF010000009">
    <property type="protein sequence ID" value="KAJ7630744.1"/>
    <property type="molecule type" value="Genomic_DNA"/>
</dbReference>
<dbReference type="GO" id="GO:0016829">
    <property type="term" value="F:lyase activity"/>
    <property type="evidence" value="ECO:0007669"/>
    <property type="project" value="UniProtKB-KW"/>
</dbReference>
<feature type="chain" id="PRO_5042097110" evidence="4">
    <location>
        <begin position="23"/>
        <end position="587"/>
    </location>
</feature>
<comment type="caution">
    <text evidence="6">The sequence shown here is derived from an EMBL/GenBank/DDBJ whole genome shotgun (WGS) entry which is preliminary data.</text>
</comment>
<dbReference type="AlphaFoldDB" id="A0AAD7FL62"/>
<feature type="compositionally biased region" description="Basic residues" evidence="3">
    <location>
        <begin position="135"/>
        <end position="145"/>
    </location>
</feature>
<evidence type="ECO:0000256" key="2">
    <source>
        <dbReference type="ARBA" id="ARBA00023239"/>
    </source>
</evidence>
<dbReference type="Pfam" id="PF05426">
    <property type="entry name" value="Alginate_lyase"/>
    <property type="match status" value="1"/>
</dbReference>
<feature type="signal peptide" evidence="4">
    <location>
        <begin position="1"/>
        <end position="22"/>
    </location>
</feature>
<sequence length="587" mass="63667">MPFPSPRSIALLLLATSSVAVAADVTDWVNIEYVLNQPSSSSSTSSARNAICQAAVSTAKQGPWSVTNQKNGVVPPSRQMSDYLSWAPYHWPDCNYCTSSNGRVHLAHDGKNGTNEDGSTPQDDTGYDAQAVRTPSHRRMTRVRRRSAEEVEAAAHLVPDPQAPLGAIPLVPTTTTTTPIADASAPPQAASKTKPKEPSDSCRPSPTKPMPPSATWTTCPYVVKDGQLNPDVRTLNGPSAIQNAAQSIIYNCVCCGLKGPSASQCSRNAVSAIVAFFLTPSTRMNPNMNFGQVVRGPGPEGQQGTFTGILDLRGIVKIVNCLYILRTIKSPDWTTAYNQGMMSWMKEYLGWLQQSDLGKSTAAKANNHNTFYTAQLTAIQMGLGNTTGALAQLDRFFGNQFQDQIAQSGEQPLEAVRTRPFHYRCFNLEALLTLAKLGDYLGRKYWTTQTRYKATIQSAVDFLITLDPKNEDGTEACPHVAAAAAAYGDPKGAYAKFLKKTCPDWNSQPTSFYDQSSALKNAPTNQKHKRIEMPLGNTDDPIPDFKCPLEQPVPGLPTPPKSCVTLSDGVCAPCDELKPYYEGFLST</sequence>
<protein>
    <submittedName>
        <fullName evidence="6">Chondroitin AC/alginate lyase</fullName>
    </submittedName>
</protein>
<accession>A0AAD7FL62</accession>
<keyword evidence="1 4" id="KW-0732">Signal</keyword>
<evidence type="ECO:0000256" key="1">
    <source>
        <dbReference type="ARBA" id="ARBA00022729"/>
    </source>
</evidence>
<dbReference type="Gene3D" id="1.50.10.100">
    <property type="entry name" value="Chondroitin AC/alginate lyase"/>
    <property type="match status" value="2"/>
</dbReference>
<feature type="region of interest" description="Disordered" evidence="3">
    <location>
        <begin position="108"/>
        <end position="147"/>
    </location>
</feature>
<feature type="region of interest" description="Disordered" evidence="3">
    <location>
        <begin position="171"/>
        <end position="216"/>
    </location>
</feature>
<evidence type="ECO:0000256" key="4">
    <source>
        <dbReference type="SAM" id="SignalP"/>
    </source>
</evidence>
<dbReference type="InterPro" id="IPR008397">
    <property type="entry name" value="Alginate_lyase_dom"/>
</dbReference>
<dbReference type="GO" id="GO:0042597">
    <property type="term" value="C:periplasmic space"/>
    <property type="evidence" value="ECO:0007669"/>
    <property type="project" value="InterPro"/>
</dbReference>